<dbReference type="Proteomes" id="UP000828048">
    <property type="component" value="Chromosome 11"/>
</dbReference>
<proteinExistence type="predicted"/>
<protein>
    <submittedName>
        <fullName evidence="1">Uncharacterized protein</fullName>
    </submittedName>
</protein>
<dbReference type="EMBL" id="CM037161">
    <property type="protein sequence ID" value="KAH7854631.1"/>
    <property type="molecule type" value="Genomic_DNA"/>
</dbReference>
<evidence type="ECO:0000313" key="1">
    <source>
        <dbReference type="EMBL" id="KAH7854631.1"/>
    </source>
</evidence>
<organism evidence="1 2">
    <name type="scientific">Vaccinium darrowii</name>
    <dbReference type="NCBI Taxonomy" id="229202"/>
    <lineage>
        <taxon>Eukaryota</taxon>
        <taxon>Viridiplantae</taxon>
        <taxon>Streptophyta</taxon>
        <taxon>Embryophyta</taxon>
        <taxon>Tracheophyta</taxon>
        <taxon>Spermatophyta</taxon>
        <taxon>Magnoliopsida</taxon>
        <taxon>eudicotyledons</taxon>
        <taxon>Gunneridae</taxon>
        <taxon>Pentapetalae</taxon>
        <taxon>asterids</taxon>
        <taxon>Ericales</taxon>
        <taxon>Ericaceae</taxon>
        <taxon>Vaccinioideae</taxon>
        <taxon>Vaccinieae</taxon>
        <taxon>Vaccinium</taxon>
    </lineage>
</organism>
<gene>
    <name evidence="1" type="ORF">Vadar_016134</name>
</gene>
<reference evidence="1 2" key="1">
    <citation type="journal article" date="2021" name="Hortic Res">
        <title>High-quality reference genome and annotation aids understanding of berry development for evergreen blueberry (Vaccinium darrowii).</title>
        <authorList>
            <person name="Yu J."/>
            <person name="Hulse-Kemp A.M."/>
            <person name="Babiker E."/>
            <person name="Staton M."/>
        </authorList>
    </citation>
    <scope>NUCLEOTIDE SEQUENCE [LARGE SCALE GENOMIC DNA]</scope>
    <source>
        <strain evidence="2">cv. NJ 8807/NJ 8810</strain>
        <tissue evidence="1">Young leaf</tissue>
    </source>
</reference>
<evidence type="ECO:0000313" key="2">
    <source>
        <dbReference type="Proteomes" id="UP000828048"/>
    </source>
</evidence>
<sequence length="262" mass="30452">MMMMNGCSSLVTPSLCPISIKSKSLKYRGVPPLPSRVSCQTWSSWRPFKGPTLQSSIGKNRLQHCAAAPTLFSGNDYSFPHSTMLTMGRQKQRRPFLAPPRASIEMPWSNRYPASKGEKVEWWWRILACLPYLMTLHNTEKHLEAAYRLFPALKQFEFLTSGFYRAFERLPRWFLMVYFVAACFGVVRRKELPHFLRFGTMMSMLLEYAIQIIETTRSFVPFAFYGGWIGYEHFSIVLGVIYVLTVLLIDRLEARLETLRYT</sequence>
<accession>A0ACB7YM05</accession>
<name>A0ACB7YM05_9ERIC</name>
<comment type="caution">
    <text evidence="1">The sequence shown here is derived from an EMBL/GenBank/DDBJ whole genome shotgun (WGS) entry which is preliminary data.</text>
</comment>
<keyword evidence="2" id="KW-1185">Reference proteome</keyword>